<dbReference type="Pfam" id="PF22725">
    <property type="entry name" value="GFO_IDH_MocA_C3"/>
    <property type="match status" value="1"/>
</dbReference>
<comment type="caution">
    <text evidence="4">The sequence shown here is derived from an EMBL/GenBank/DDBJ whole genome shotgun (WGS) entry which is preliminary data.</text>
</comment>
<dbReference type="InterPro" id="IPR000683">
    <property type="entry name" value="Gfo/Idh/MocA-like_OxRdtase_N"/>
</dbReference>
<dbReference type="Gene3D" id="3.30.360.10">
    <property type="entry name" value="Dihydrodipicolinate Reductase, domain 2"/>
    <property type="match status" value="1"/>
</dbReference>
<dbReference type="InterPro" id="IPR036291">
    <property type="entry name" value="NAD(P)-bd_dom_sf"/>
</dbReference>
<name>A0A916ZGT1_9BACL</name>
<dbReference type="Pfam" id="PF01408">
    <property type="entry name" value="GFO_IDH_MocA"/>
    <property type="match status" value="1"/>
</dbReference>
<dbReference type="PANTHER" id="PTHR43818:SF11">
    <property type="entry name" value="BCDNA.GH03377"/>
    <property type="match status" value="1"/>
</dbReference>
<gene>
    <name evidence="4" type="ORF">GCM10010911_62550</name>
</gene>
<dbReference type="SUPFAM" id="SSF55347">
    <property type="entry name" value="Glyceraldehyde-3-phosphate dehydrogenase-like, C-terminal domain"/>
    <property type="match status" value="1"/>
</dbReference>
<dbReference type="GO" id="GO:0000166">
    <property type="term" value="F:nucleotide binding"/>
    <property type="evidence" value="ECO:0007669"/>
    <property type="project" value="InterPro"/>
</dbReference>
<accession>A0A916ZGT1</accession>
<evidence type="ECO:0000256" key="1">
    <source>
        <dbReference type="ARBA" id="ARBA00023002"/>
    </source>
</evidence>
<reference evidence="4" key="2">
    <citation type="submission" date="2020-09" db="EMBL/GenBank/DDBJ databases">
        <authorList>
            <person name="Sun Q."/>
            <person name="Zhou Y."/>
        </authorList>
    </citation>
    <scope>NUCLEOTIDE SEQUENCE</scope>
    <source>
        <strain evidence="4">CGMCC 1.15178</strain>
    </source>
</reference>
<evidence type="ECO:0000259" key="3">
    <source>
        <dbReference type="Pfam" id="PF22725"/>
    </source>
</evidence>
<dbReference type="SUPFAM" id="SSF51735">
    <property type="entry name" value="NAD(P)-binding Rossmann-fold domains"/>
    <property type="match status" value="1"/>
</dbReference>
<dbReference type="Gene3D" id="3.40.50.720">
    <property type="entry name" value="NAD(P)-binding Rossmann-like Domain"/>
    <property type="match status" value="1"/>
</dbReference>
<dbReference type="InterPro" id="IPR050463">
    <property type="entry name" value="Gfo/Idh/MocA_oxidrdct_glycsds"/>
</dbReference>
<reference evidence="4" key="1">
    <citation type="journal article" date="2014" name="Int. J. Syst. Evol. Microbiol.">
        <title>Complete genome sequence of Corynebacterium casei LMG S-19264T (=DSM 44701T), isolated from a smear-ripened cheese.</title>
        <authorList>
            <consortium name="US DOE Joint Genome Institute (JGI-PGF)"/>
            <person name="Walter F."/>
            <person name="Albersmeier A."/>
            <person name="Kalinowski J."/>
            <person name="Ruckert C."/>
        </authorList>
    </citation>
    <scope>NUCLEOTIDE SEQUENCE</scope>
    <source>
        <strain evidence="4">CGMCC 1.15178</strain>
    </source>
</reference>
<feature type="domain" description="GFO/IDH/MocA-like oxidoreductase" evidence="3">
    <location>
        <begin position="133"/>
        <end position="270"/>
    </location>
</feature>
<proteinExistence type="predicted"/>
<evidence type="ECO:0008006" key="6">
    <source>
        <dbReference type="Google" id="ProtNLM"/>
    </source>
</evidence>
<dbReference type="InterPro" id="IPR055170">
    <property type="entry name" value="GFO_IDH_MocA-like_dom"/>
</dbReference>
<organism evidence="4 5">
    <name type="scientific">Paenibacillus nasutitermitis</name>
    <dbReference type="NCBI Taxonomy" id="1652958"/>
    <lineage>
        <taxon>Bacteria</taxon>
        <taxon>Bacillati</taxon>
        <taxon>Bacillota</taxon>
        <taxon>Bacilli</taxon>
        <taxon>Bacillales</taxon>
        <taxon>Paenibacillaceae</taxon>
        <taxon>Paenibacillus</taxon>
    </lineage>
</organism>
<sequence length="360" mass="39545">MNEIRIGMIGLGGMARWHIEQFGKVPGVRITALCDVSAEAVQELGDKLGISPEHRYDSYEALIADGEVDGVVSVTPNNTHAAILKGCIAAGKPLFAEKPLTRTFEEAEEVLELYRHNPIPLMINFSYRNGAAFQHARKFIQAGRLGKINHLFVQYLQEWGAPPSNTPYVWRFDEKVTGTGTLGDLGSHMIDLSQYLLGDRISELQAMLKTIVPERSDPLTGQPYDVLVDDFACFNARFNEGAIGVFQTSRNAIGSGNQHEVTLYGDQGTLHISTLNDQQLIWTHPKENGVKETITELIAVPPEEGLNPWQSFRELIRGNTVSEFASLEEGFNNQAVLEAVVRASQSGGIVSVASLSAKPQ</sequence>
<evidence type="ECO:0000313" key="5">
    <source>
        <dbReference type="Proteomes" id="UP000612456"/>
    </source>
</evidence>
<evidence type="ECO:0000313" key="4">
    <source>
        <dbReference type="EMBL" id="GGD95340.1"/>
    </source>
</evidence>
<dbReference type="AlphaFoldDB" id="A0A916ZGT1"/>
<dbReference type="PANTHER" id="PTHR43818">
    <property type="entry name" value="BCDNA.GH03377"/>
    <property type="match status" value="1"/>
</dbReference>
<evidence type="ECO:0000259" key="2">
    <source>
        <dbReference type="Pfam" id="PF01408"/>
    </source>
</evidence>
<dbReference type="GO" id="GO:0016491">
    <property type="term" value="F:oxidoreductase activity"/>
    <property type="evidence" value="ECO:0007669"/>
    <property type="project" value="UniProtKB-KW"/>
</dbReference>
<keyword evidence="5" id="KW-1185">Reference proteome</keyword>
<dbReference type="Proteomes" id="UP000612456">
    <property type="component" value="Unassembled WGS sequence"/>
</dbReference>
<dbReference type="EMBL" id="BMHP01000007">
    <property type="protein sequence ID" value="GGD95340.1"/>
    <property type="molecule type" value="Genomic_DNA"/>
</dbReference>
<feature type="domain" description="Gfo/Idh/MocA-like oxidoreductase N-terminal" evidence="2">
    <location>
        <begin position="4"/>
        <end position="124"/>
    </location>
</feature>
<protein>
    <recommendedName>
        <fullName evidence="6">Gfo/Idh/MocA family oxidoreductase</fullName>
    </recommendedName>
</protein>
<dbReference type="RefSeq" id="WP_188998585.1">
    <property type="nucleotide sequence ID" value="NZ_BMHP01000007.1"/>
</dbReference>
<keyword evidence="1" id="KW-0560">Oxidoreductase</keyword>